<keyword evidence="2" id="KW-1185">Reference proteome</keyword>
<dbReference type="EMBL" id="JAWIIV010000016">
    <property type="protein sequence ID" value="MEC4721146.1"/>
    <property type="molecule type" value="Genomic_DNA"/>
</dbReference>
<dbReference type="SUPFAM" id="SSF82784">
    <property type="entry name" value="OsmC-like"/>
    <property type="match status" value="1"/>
</dbReference>
<dbReference type="InterPro" id="IPR052707">
    <property type="entry name" value="OsmC_Ohr_Peroxiredoxin"/>
</dbReference>
<dbReference type="InterPro" id="IPR036102">
    <property type="entry name" value="OsmC/Ohrsf"/>
</dbReference>
<sequence length="158" mass="17284">MHTYVATIAWERGQDNFKDNSYSRGHRWSFDGGVEVPASSSPSVVPEPMSVAAAVDPEEAFVAAISSCHMLTFLWLAGKAGFVVDRYVDEAVGVMKRNEQGRVAVTRVALRPRIAFGGERQPTAEELDDLHHRAHEDCFIANSVKTEIVVEAPVETGA</sequence>
<evidence type="ECO:0000313" key="1">
    <source>
        <dbReference type="EMBL" id="MEC4721146.1"/>
    </source>
</evidence>
<comment type="caution">
    <text evidence="1">The sequence shown here is derived from an EMBL/GenBank/DDBJ whole genome shotgun (WGS) entry which is preliminary data.</text>
</comment>
<dbReference type="InterPro" id="IPR003718">
    <property type="entry name" value="OsmC/Ohr_fam"/>
</dbReference>
<dbReference type="PANTHER" id="PTHR42830:SF2">
    <property type="entry name" value="OSMC_OHR FAMILY PROTEIN"/>
    <property type="match status" value="1"/>
</dbReference>
<protein>
    <submittedName>
        <fullName evidence="1">OsmC family protein</fullName>
    </submittedName>
</protein>
<dbReference type="InterPro" id="IPR015946">
    <property type="entry name" value="KH_dom-like_a/b"/>
</dbReference>
<dbReference type="Gene3D" id="3.30.300.20">
    <property type="match status" value="1"/>
</dbReference>
<reference evidence="1 2" key="1">
    <citation type="submission" date="2023-10" db="EMBL/GenBank/DDBJ databases">
        <title>Noviherbaspirillum sp. CPCC 100848 genome assembly.</title>
        <authorList>
            <person name="Li X.Y."/>
            <person name="Fang X.M."/>
        </authorList>
    </citation>
    <scope>NUCLEOTIDE SEQUENCE [LARGE SCALE GENOMIC DNA]</scope>
    <source>
        <strain evidence="1 2">CPCC 100848</strain>
    </source>
</reference>
<proteinExistence type="predicted"/>
<dbReference type="RefSeq" id="WP_326507854.1">
    <property type="nucleotide sequence ID" value="NZ_JAWIIV010000016.1"/>
</dbReference>
<evidence type="ECO:0000313" key="2">
    <source>
        <dbReference type="Proteomes" id="UP001352263"/>
    </source>
</evidence>
<organism evidence="1 2">
    <name type="scientific">Noviherbaspirillum album</name>
    <dbReference type="NCBI Taxonomy" id="3080276"/>
    <lineage>
        <taxon>Bacteria</taxon>
        <taxon>Pseudomonadati</taxon>
        <taxon>Pseudomonadota</taxon>
        <taxon>Betaproteobacteria</taxon>
        <taxon>Burkholderiales</taxon>
        <taxon>Oxalobacteraceae</taxon>
        <taxon>Noviherbaspirillum</taxon>
    </lineage>
</organism>
<gene>
    <name evidence="1" type="ORF">RY831_18435</name>
</gene>
<accession>A0ABU6JCH3</accession>
<name>A0ABU6JCH3_9BURK</name>
<dbReference type="Proteomes" id="UP001352263">
    <property type="component" value="Unassembled WGS sequence"/>
</dbReference>
<dbReference type="Pfam" id="PF02566">
    <property type="entry name" value="OsmC"/>
    <property type="match status" value="1"/>
</dbReference>
<dbReference type="PANTHER" id="PTHR42830">
    <property type="entry name" value="OSMOTICALLY INDUCIBLE FAMILY PROTEIN"/>
    <property type="match status" value="1"/>
</dbReference>